<keyword evidence="4" id="KW-1185">Reference proteome</keyword>
<evidence type="ECO:0000256" key="1">
    <source>
        <dbReference type="SAM" id="SignalP"/>
    </source>
</evidence>
<feature type="domain" description="YaiO beta-barrel" evidence="2">
    <location>
        <begin position="178"/>
        <end position="346"/>
    </location>
</feature>
<reference evidence="3 4" key="1">
    <citation type="submission" date="2018-05" db="EMBL/GenBank/DDBJ databases">
        <title>Complete genome sequence of Arcticibacterium luteifluviistationis SM1504T, a cytophagaceae bacterium isolated from Arctic surface seawater.</title>
        <authorList>
            <person name="Li Y."/>
            <person name="Qin Q.-L."/>
        </authorList>
    </citation>
    <scope>NUCLEOTIDE SEQUENCE [LARGE SCALE GENOMIC DNA]</scope>
    <source>
        <strain evidence="3 4">SM1504</strain>
    </source>
</reference>
<dbReference type="Gene3D" id="1.25.40.10">
    <property type="entry name" value="Tetratricopeptide repeat domain"/>
    <property type="match status" value="2"/>
</dbReference>
<feature type="chain" id="PRO_5016440604" description="YaiO beta-barrel domain-containing protein" evidence="1">
    <location>
        <begin position="20"/>
        <end position="414"/>
    </location>
</feature>
<accession>A0A2Z4G6R5</accession>
<evidence type="ECO:0000313" key="3">
    <source>
        <dbReference type="EMBL" id="AWV96842.1"/>
    </source>
</evidence>
<dbReference type="NCBIfam" id="TIGR04390">
    <property type="entry name" value="OMP_YaiO_dom"/>
    <property type="match status" value="1"/>
</dbReference>
<dbReference type="AlphaFoldDB" id="A0A2Z4G6R5"/>
<dbReference type="OrthoDB" id="742239at2"/>
<dbReference type="Pfam" id="PF14559">
    <property type="entry name" value="TPR_19"/>
    <property type="match status" value="1"/>
</dbReference>
<name>A0A2Z4G6R5_9BACT</name>
<evidence type="ECO:0000259" key="2">
    <source>
        <dbReference type="Pfam" id="PF19413"/>
    </source>
</evidence>
<dbReference type="Proteomes" id="UP000249873">
    <property type="component" value="Chromosome"/>
</dbReference>
<proteinExistence type="predicted"/>
<dbReference type="Pfam" id="PF19413">
    <property type="entry name" value="YaiO"/>
    <property type="match status" value="1"/>
</dbReference>
<sequence>MNKLIVLLSLLFLSQISMAQEESFDPDEEFAKAREMAFNGKRSEAIETLKKVVAKYPTYGDVRLFLASVYGWEDKYKLAREEYEILLEQDNADRNYWIGYIKNELYSEQAMSALDLARQALILLPNDVDLVLLKARAEKNNNNLSEASETVKEFLKIEPNNVAAKEFLSGLKEDMATNTISISFSGNYFSEIYDPMLYSSLSYSKDTKIGGIVGRLNVNRKFDTYGSQIEIDAYPSITKGLYAYLNVGYSKSTIFPTFRYGAQLYKSLPKSFEVSVGIRSLKYTEYTNIYTGSIGKYFGNSFITFVPYFIPSDEGWSKSGTLTYRSYGANGDQFLAVSVGLGFSPEINRFGLDPLNEPTIDLKSQKLGISKSFKIKNNNNVAGVGVSVSHQESIFDPGQYIWISSLSLSYSLSY</sequence>
<feature type="signal peptide" evidence="1">
    <location>
        <begin position="1"/>
        <end position="19"/>
    </location>
</feature>
<protein>
    <recommendedName>
        <fullName evidence="2">YaiO beta-barrel domain-containing protein</fullName>
    </recommendedName>
</protein>
<gene>
    <name evidence="3" type="ORF">DJ013_01040</name>
</gene>
<evidence type="ECO:0000313" key="4">
    <source>
        <dbReference type="Proteomes" id="UP000249873"/>
    </source>
</evidence>
<dbReference type="SUPFAM" id="SSF48452">
    <property type="entry name" value="TPR-like"/>
    <property type="match status" value="1"/>
</dbReference>
<dbReference type="InterPro" id="IPR030887">
    <property type="entry name" value="Beta-barrel_YaiO"/>
</dbReference>
<dbReference type="InterPro" id="IPR011990">
    <property type="entry name" value="TPR-like_helical_dom_sf"/>
</dbReference>
<organism evidence="3 4">
    <name type="scientific">Arcticibacterium luteifluviistationis</name>
    <dbReference type="NCBI Taxonomy" id="1784714"/>
    <lineage>
        <taxon>Bacteria</taxon>
        <taxon>Pseudomonadati</taxon>
        <taxon>Bacteroidota</taxon>
        <taxon>Cytophagia</taxon>
        <taxon>Cytophagales</taxon>
        <taxon>Leadbetterellaceae</taxon>
        <taxon>Arcticibacterium</taxon>
    </lineage>
</organism>
<dbReference type="EMBL" id="CP029480">
    <property type="protein sequence ID" value="AWV96842.1"/>
    <property type="molecule type" value="Genomic_DNA"/>
</dbReference>
<keyword evidence="1" id="KW-0732">Signal</keyword>
<dbReference type="KEGG" id="als:DJ013_01040"/>
<dbReference type="RefSeq" id="WP_111369944.1">
    <property type="nucleotide sequence ID" value="NZ_CP029480.1"/>
</dbReference>